<evidence type="ECO:0000256" key="1">
    <source>
        <dbReference type="SAM" id="SignalP"/>
    </source>
</evidence>
<feature type="domain" description="Glucose/Sorbosone dehydrogenase" evidence="2">
    <location>
        <begin position="48"/>
        <end position="373"/>
    </location>
</feature>
<dbReference type="EMBL" id="CP021354">
    <property type="protein sequence ID" value="AWK75908.1"/>
    <property type="molecule type" value="Genomic_DNA"/>
</dbReference>
<keyword evidence="4" id="KW-1185">Reference proteome</keyword>
<proteinExistence type="predicted"/>
<evidence type="ECO:0000313" key="3">
    <source>
        <dbReference type="EMBL" id="AWK75908.1"/>
    </source>
</evidence>
<feature type="chain" id="PRO_5039685647" evidence="1">
    <location>
        <begin position="25"/>
        <end position="386"/>
    </location>
</feature>
<feature type="signal peptide" evidence="1">
    <location>
        <begin position="1"/>
        <end position="24"/>
    </location>
</feature>
<evidence type="ECO:0000259" key="2">
    <source>
        <dbReference type="Pfam" id="PF07995"/>
    </source>
</evidence>
<organism evidence="3 4">
    <name type="scientific">Rhodococcus oxybenzonivorans</name>
    <dbReference type="NCBI Taxonomy" id="1990687"/>
    <lineage>
        <taxon>Bacteria</taxon>
        <taxon>Bacillati</taxon>
        <taxon>Actinomycetota</taxon>
        <taxon>Actinomycetes</taxon>
        <taxon>Mycobacteriales</taxon>
        <taxon>Nocardiaceae</taxon>
        <taxon>Rhodococcus</taxon>
    </lineage>
</organism>
<sequence length="386" mass="40657">MVGRRRRRRASVVVIVTCWTAATACGPAPSHDAESFPALDVVTEIDGLDHPWDVVAAPDGTLLTGERSGRFAVRRPDGSTGVLAADVSDLVVHDELGLMGIALAPDFAATRTLYTCQTHTTGEVTDIRVQAWTADLDWTVLAPTRVLVTGLPLSVRGRHGGCRLLPHPDGTLLIGTGDATQASAPQDPNSLGGKVLRVDAITGEPATGNPFADSAVYTLGHRNVQGLAIRPDTGDIYSIEQGTHRDDEVNRLIPGANYGWHPDTGDGFYDESVPMTDPDRVPGAIEAVWSSGPATIATASGSFVTGSGWGTWSGALAVGVLKGRQVRFLRLDPAGIRVIAEAIPPELTGTFGRIRTVAAQADGSLLVTTDNGNDDKVLRITPASRR</sequence>
<gene>
    <name evidence="3" type="ORF">CBI38_28735</name>
</gene>
<dbReference type="Proteomes" id="UP000245711">
    <property type="component" value="Chromosome"/>
</dbReference>
<dbReference type="PANTHER" id="PTHR19328:SF13">
    <property type="entry name" value="HIPL1 PROTEIN"/>
    <property type="match status" value="1"/>
</dbReference>
<dbReference type="InterPro" id="IPR012938">
    <property type="entry name" value="Glc/Sorbosone_DH"/>
</dbReference>
<dbReference type="PANTHER" id="PTHR19328">
    <property type="entry name" value="HEDGEHOG-INTERACTING PROTEIN"/>
    <property type="match status" value="1"/>
</dbReference>
<dbReference type="Gene3D" id="2.120.10.30">
    <property type="entry name" value="TolB, C-terminal domain"/>
    <property type="match status" value="1"/>
</dbReference>
<dbReference type="InterPro" id="IPR011041">
    <property type="entry name" value="Quinoprot_gluc/sorb_DH_b-prop"/>
</dbReference>
<dbReference type="Pfam" id="PF07995">
    <property type="entry name" value="GSDH"/>
    <property type="match status" value="1"/>
</dbReference>
<protein>
    <submittedName>
        <fullName evidence="3">Glucose dehydrogenase</fullName>
    </submittedName>
</protein>
<dbReference type="OrthoDB" id="9770043at2"/>
<keyword evidence="1" id="KW-0732">Signal</keyword>
<dbReference type="AlphaFoldDB" id="A0A2S2C555"/>
<accession>A0A2S2C555</accession>
<name>A0A2S2C555_9NOCA</name>
<dbReference type="InterPro" id="IPR011042">
    <property type="entry name" value="6-blade_b-propeller_TolB-like"/>
</dbReference>
<evidence type="ECO:0000313" key="4">
    <source>
        <dbReference type="Proteomes" id="UP000245711"/>
    </source>
</evidence>
<dbReference type="PROSITE" id="PS51257">
    <property type="entry name" value="PROKAR_LIPOPROTEIN"/>
    <property type="match status" value="1"/>
</dbReference>
<dbReference type="KEGG" id="roz:CBI38_28735"/>
<reference evidence="3 4" key="1">
    <citation type="submission" date="2017-05" db="EMBL/GenBank/DDBJ databases">
        <title>Isolation of Rhodococcus sp. S2-17 biodegrading of BP-3.</title>
        <authorList>
            <person name="Lee Y."/>
            <person name="Kim K.H."/>
            <person name="Chun B.H."/>
            <person name="Jung H.S."/>
            <person name="Jeon C.O."/>
        </authorList>
    </citation>
    <scope>NUCLEOTIDE SEQUENCE [LARGE SCALE GENOMIC DNA]</scope>
    <source>
        <strain evidence="3 4">S2-17</strain>
    </source>
</reference>
<dbReference type="SUPFAM" id="SSF50952">
    <property type="entry name" value="Soluble quinoprotein glucose dehydrogenase"/>
    <property type="match status" value="1"/>
</dbReference>